<keyword evidence="3" id="KW-0238">DNA-binding</keyword>
<feature type="compositionally biased region" description="Polar residues" evidence="1">
    <location>
        <begin position="50"/>
        <end position="70"/>
    </location>
</feature>
<evidence type="ECO:0000313" key="3">
    <source>
        <dbReference type="EMBL" id="CDW91134.1"/>
    </source>
</evidence>
<dbReference type="Proteomes" id="UP000039865">
    <property type="component" value="Unassembled WGS sequence"/>
</dbReference>
<sequence>MMNLNQTSELSNINNSQQLMGGYMPTLIDKMKEDILRLKALCRQLKESNDQSQSQQTTVMGQPTVDQQQQENDERVQKWINERKYLLIKTELEFNQAFKEGKCTDFTCKQVIESIDKGFAEFDLMIVLLSYLFKKNIRFYYLRDLLSSFKQNHDDANSGSIFGELNLCYDMSPEQTFLKLYIRSAKSKSQQQFENNNGLTSENKKIHLDLICNEFEYEILYKRAFQQNESATQESIVGDNFYAQAQRHKRGYSQGNYSAALGVNNASPASHLNLFGSPSQLKNHSLIQPDMSGVNIFQMNGLAGMQVGLNPNIALMNQNNPQTLLLQQQQQEELQKLLILKQQAALLQIQQQQQQLLYNQMLIQNRMPQSQGQLPPNLMPPPGLGAPSIGIQNKMPGVMHQSQNPPMPSNQFAIQNPQIRSFQVPPNQLRQSTEPMKGMHSSFIGSSPNPLISGGLQQQHEIQAQIQQQQMINSKLYQQQSLSNNNLSEFNLNNKIEEVKVEIISDKQGDTEGPDSDPLKKSRRTASMDVSSKVFIPSKRNSSAKKNESDQQTNLSTPSNFSPSFANETHHGHSQSMIQPGMNAYDIYNKIGGQEIEDPSANIDYRVTGRLKFFNEGQSYGFIVSDIDGKDLFFHFDDMKKTNLSKQFLKDAKNRFIVRFSFKVMGYYGKYSMSKKAVDIDLIKIEPINFQSGTTQATLEHINGGTASMLGATGLELAFQNQLNLNPNGISSGSFILSGGANVSNMSSSFITPSNGLQ</sequence>
<dbReference type="AlphaFoldDB" id="A0A078B9M1"/>
<dbReference type="PROSITE" id="PS51857">
    <property type="entry name" value="CSD_2"/>
    <property type="match status" value="1"/>
</dbReference>
<feature type="region of interest" description="Disordered" evidence="1">
    <location>
        <begin position="505"/>
        <end position="576"/>
    </location>
</feature>
<name>A0A078B9M1_STYLE</name>
<accession>A0A078B9M1</accession>
<dbReference type="OrthoDB" id="20273at2759"/>
<gene>
    <name evidence="3" type="primary">Contig16143.g17198</name>
    <name evidence="3" type="ORF">STYLEM_20285</name>
</gene>
<dbReference type="InParanoid" id="A0A078B9M1"/>
<dbReference type="EMBL" id="CCKQ01019126">
    <property type="protein sequence ID" value="CDW91134.1"/>
    <property type="molecule type" value="Genomic_DNA"/>
</dbReference>
<evidence type="ECO:0000313" key="4">
    <source>
        <dbReference type="Proteomes" id="UP000039865"/>
    </source>
</evidence>
<organism evidence="3 4">
    <name type="scientific">Stylonychia lemnae</name>
    <name type="common">Ciliate</name>
    <dbReference type="NCBI Taxonomy" id="5949"/>
    <lineage>
        <taxon>Eukaryota</taxon>
        <taxon>Sar</taxon>
        <taxon>Alveolata</taxon>
        <taxon>Ciliophora</taxon>
        <taxon>Intramacronucleata</taxon>
        <taxon>Spirotrichea</taxon>
        <taxon>Stichotrichia</taxon>
        <taxon>Sporadotrichida</taxon>
        <taxon>Oxytrichidae</taxon>
        <taxon>Stylonychinae</taxon>
        <taxon>Stylonychia</taxon>
    </lineage>
</organism>
<protein>
    <submittedName>
        <fullName evidence="3">Cold-shock dna-binding domain containing protein</fullName>
    </submittedName>
</protein>
<keyword evidence="4" id="KW-1185">Reference proteome</keyword>
<proteinExistence type="predicted"/>
<evidence type="ECO:0000259" key="2">
    <source>
        <dbReference type="PROSITE" id="PS51857"/>
    </source>
</evidence>
<dbReference type="SUPFAM" id="SSF50249">
    <property type="entry name" value="Nucleic acid-binding proteins"/>
    <property type="match status" value="1"/>
</dbReference>
<dbReference type="InterPro" id="IPR012340">
    <property type="entry name" value="NA-bd_OB-fold"/>
</dbReference>
<reference evidence="3 4" key="1">
    <citation type="submission" date="2014-06" db="EMBL/GenBank/DDBJ databases">
        <authorList>
            <person name="Swart Estienne"/>
        </authorList>
    </citation>
    <scope>NUCLEOTIDE SEQUENCE [LARGE SCALE GENOMIC DNA]</scope>
    <source>
        <strain evidence="3 4">130c</strain>
    </source>
</reference>
<dbReference type="InterPro" id="IPR002059">
    <property type="entry name" value="CSP_DNA-bd"/>
</dbReference>
<evidence type="ECO:0000256" key="1">
    <source>
        <dbReference type="SAM" id="MobiDB-lite"/>
    </source>
</evidence>
<feature type="compositionally biased region" description="Polar residues" evidence="1">
    <location>
        <begin position="550"/>
        <end position="567"/>
    </location>
</feature>
<feature type="domain" description="CSD" evidence="2">
    <location>
        <begin position="606"/>
        <end position="682"/>
    </location>
</feature>
<feature type="region of interest" description="Disordered" evidence="1">
    <location>
        <begin position="47"/>
        <end position="73"/>
    </location>
</feature>
<dbReference type="Gene3D" id="2.40.50.140">
    <property type="entry name" value="Nucleic acid-binding proteins"/>
    <property type="match status" value="1"/>
</dbReference>
<dbReference type="GO" id="GO:0003677">
    <property type="term" value="F:DNA binding"/>
    <property type="evidence" value="ECO:0007669"/>
    <property type="project" value="UniProtKB-KW"/>
</dbReference>
<dbReference type="CDD" id="cd04458">
    <property type="entry name" value="CSP_CDS"/>
    <property type="match status" value="1"/>
</dbReference>